<dbReference type="InterPro" id="IPR052925">
    <property type="entry name" value="Phage_Integrase-like_Recomb"/>
</dbReference>
<dbReference type="SUPFAM" id="SSF47823">
    <property type="entry name" value="lambda integrase-like, N-terminal domain"/>
    <property type="match status" value="1"/>
</dbReference>
<dbReference type="InterPro" id="IPR011010">
    <property type="entry name" value="DNA_brk_join_enz"/>
</dbReference>
<dbReference type="Gene3D" id="1.10.150.130">
    <property type="match status" value="1"/>
</dbReference>
<sequence>MLASRASGSSEKYLRAFNIWAEFAKGVLSVTTFPVSPMDCALYLQFLLQSSKSASAISCAFYTFKWLDQVVGVNSPTLHPIVISTKEGALRLVCQLASHRKEPLEVTHLKQLAERTDFGNILHLRSLVMFVLAFSGFFRSSELCLICSKHVQFCSSYVTIFIEKSKTDQLRESRSVVTVETRSSTGPCYLLMAYMSKAH</sequence>
<evidence type="ECO:0000256" key="2">
    <source>
        <dbReference type="ARBA" id="ARBA00023172"/>
    </source>
</evidence>
<evidence type="ECO:0000256" key="1">
    <source>
        <dbReference type="ARBA" id="ARBA00023125"/>
    </source>
</evidence>
<dbReference type="PANTHER" id="PTHR34605:SF4">
    <property type="entry name" value="DNA ADENINE METHYLTRANSFERASE"/>
    <property type="match status" value="1"/>
</dbReference>
<keyword evidence="2" id="KW-0233">DNA recombination</keyword>
<gene>
    <name evidence="3" type="ORF">pdam_00023244</name>
</gene>
<dbReference type="InterPro" id="IPR010998">
    <property type="entry name" value="Integrase_recombinase_N"/>
</dbReference>
<dbReference type="SUPFAM" id="SSF56349">
    <property type="entry name" value="DNA breaking-rejoining enzymes"/>
    <property type="match status" value="1"/>
</dbReference>
<dbReference type="GO" id="GO:0006310">
    <property type="term" value="P:DNA recombination"/>
    <property type="evidence" value="ECO:0007669"/>
    <property type="project" value="UniProtKB-KW"/>
</dbReference>
<dbReference type="PANTHER" id="PTHR34605">
    <property type="entry name" value="PHAGE_INTEGRASE DOMAIN-CONTAINING PROTEIN"/>
    <property type="match status" value="1"/>
</dbReference>
<dbReference type="Proteomes" id="UP000275408">
    <property type="component" value="Unassembled WGS sequence"/>
</dbReference>
<keyword evidence="1" id="KW-0238">DNA-binding</keyword>
<dbReference type="GO" id="GO:0003677">
    <property type="term" value="F:DNA binding"/>
    <property type="evidence" value="ECO:0007669"/>
    <property type="project" value="UniProtKB-KW"/>
</dbReference>
<evidence type="ECO:0008006" key="5">
    <source>
        <dbReference type="Google" id="ProtNLM"/>
    </source>
</evidence>
<feature type="non-terminal residue" evidence="3">
    <location>
        <position position="199"/>
    </location>
</feature>
<protein>
    <recommendedName>
        <fullName evidence="5">Tyr recombinase domain-containing protein</fullName>
    </recommendedName>
</protein>
<reference evidence="3 4" key="1">
    <citation type="journal article" date="2018" name="Sci. Rep.">
        <title>Comparative analysis of the Pocillopora damicornis genome highlights role of immune system in coral evolution.</title>
        <authorList>
            <person name="Cunning R."/>
            <person name="Bay R.A."/>
            <person name="Gillette P."/>
            <person name="Baker A.C."/>
            <person name="Traylor-Knowles N."/>
        </authorList>
    </citation>
    <scope>NUCLEOTIDE SEQUENCE [LARGE SCALE GENOMIC DNA]</scope>
    <source>
        <strain evidence="3">RSMAS</strain>
        <tissue evidence="3">Whole animal</tissue>
    </source>
</reference>
<dbReference type="InterPro" id="IPR013762">
    <property type="entry name" value="Integrase-like_cat_sf"/>
</dbReference>
<evidence type="ECO:0000313" key="4">
    <source>
        <dbReference type="Proteomes" id="UP000275408"/>
    </source>
</evidence>
<dbReference type="STRING" id="46731.A0A3M6TVS7"/>
<comment type="caution">
    <text evidence="3">The sequence shown here is derived from an EMBL/GenBank/DDBJ whole genome shotgun (WGS) entry which is preliminary data.</text>
</comment>
<evidence type="ECO:0000313" key="3">
    <source>
        <dbReference type="EMBL" id="RMX45461.1"/>
    </source>
</evidence>
<dbReference type="GO" id="GO:0015074">
    <property type="term" value="P:DNA integration"/>
    <property type="evidence" value="ECO:0007669"/>
    <property type="project" value="InterPro"/>
</dbReference>
<dbReference type="EMBL" id="RCHS01002826">
    <property type="protein sequence ID" value="RMX45461.1"/>
    <property type="molecule type" value="Genomic_DNA"/>
</dbReference>
<dbReference type="Gene3D" id="1.10.443.10">
    <property type="entry name" value="Intergrase catalytic core"/>
    <property type="match status" value="1"/>
</dbReference>
<organism evidence="3 4">
    <name type="scientific">Pocillopora damicornis</name>
    <name type="common">Cauliflower coral</name>
    <name type="synonym">Millepora damicornis</name>
    <dbReference type="NCBI Taxonomy" id="46731"/>
    <lineage>
        <taxon>Eukaryota</taxon>
        <taxon>Metazoa</taxon>
        <taxon>Cnidaria</taxon>
        <taxon>Anthozoa</taxon>
        <taxon>Hexacorallia</taxon>
        <taxon>Scleractinia</taxon>
        <taxon>Astrocoeniina</taxon>
        <taxon>Pocilloporidae</taxon>
        <taxon>Pocillopora</taxon>
    </lineage>
</organism>
<accession>A0A3M6TVS7</accession>
<name>A0A3M6TVS7_POCDA</name>
<keyword evidence="4" id="KW-1185">Reference proteome</keyword>
<proteinExistence type="predicted"/>
<dbReference type="AlphaFoldDB" id="A0A3M6TVS7"/>